<dbReference type="RefSeq" id="WP_216714484.1">
    <property type="nucleotide sequence ID" value="NZ_JACVEL010000009.1"/>
</dbReference>
<protein>
    <submittedName>
        <fullName evidence="5">Helix-turn-helix transcriptional regulator</fullName>
    </submittedName>
</protein>
<dbReference type="AlphaFoldDB" id="A0A8J6TTL6"/>
<dbReference type="InterPro" id="IPR001845">
    <property type="entry name" value="HTH_ArsR_DNA-bd_dom"/>
</dbReference>
<feature type="domain" description="HTH arsR-type" evidence="4">
    <location>
        <begin position="8"/>
        <end position="112"/>
    </location>
</feature>
<dbReference type="InterPro" id="IPR036388">
    <property type="entry name" value="WH-like_DNA-bd_sf"/>
</dbReference>
<dbReference type="PRINTS" id="PR00778">
    <property type="entry name" value="HTHARSR"/>
</dbReference>
<dbReference type="GO" id="GO:0003700">
    <property type="term" value="F:DNA-binding transcription factor activity"/>
    <property type="evidence" value="ECO:0007669"/>
    <property type="project" value="InterPro"/>
</dbReference>
<evidence type="ECO:0000313" key="6">
    <source>
        <dbReference type="Proteomes" id="UP000652681"/>
    </source>
</evidence>
<keyword evidence="6" id="KW-1185">Reference proteome</keyword>
<evidence type="ECO:0000256" key="3">
    <source>
        <dbReference type="ARBA" id="ARBA00023163"/>
    </source>
</evidence>
<keyword evidence="2" id="KW-0238">DNA-binding</keyword>
<dbReference type="EMBL" id="JACVEL010000009">
    <property type="protein sequence ID" value="MBC9813297.1"/>
    <property type="molecule type" value="Genomic_DNA"/>
</dbReference>
<dbReference type="InterPro" id="IPR036390">
    <property type="entry name" value="WH_DNA-bd_sf"/>
</dbReference>
<dbReference type="SMART" id="SM00418">
    <property type="entry name" value="HTH_ARSR"/>
    <property type="match status" value="1"/>
</dbReference>
<dbReference type="PROSITE" id="PS50987">
    <property type="entry name" value="HTH_ARSR_2"/>
    <property type="match status" value="1"/>
</dbReference>
<organism evidence="5 6">
    <name type="scientific">Taishania pollutisoli</name>
    <dbReference type="NCBI Taxonomy" id="2766479"/>
    <lineage>
        <taxon>Bacteria</taxon>
        <taxon>Pseudomonadati</taxon>
        <taxon>Bacteroidota</taxon>
        <taxon>Flavobacteriia</taxon>
        <taxon>Flavobacteriales</taxon>
        <taxon>Crocinitomicaceae</taxon>
        <taxon>Taishania</taxon>
    </lineage>
</organism>
<accession>A0A8J6TTL6</accession>
<comment type="caution">
    <text evidence="5">The sequence shown here is derived from an EMBL/GenBank/DDBJ whole genome shotgun (WGS) entry which is preliminary data.</text>
</comment>
<dbReference type="GO" id="GO:0003677">
    <property type="term" value="F:DNA binding"/>
    <property type="evidence" value="ECO:0007669"/>
    <property type="project" value="UniProtKB-KW"/>
</dbReference>
<evidence type="ECO:0000256" key="1">
    <source>
        <dbReference type="ARBA" id="ARBA00023015"/>
    </source>
</evidence>
<keyword evidence="1" id="KW-0805">Transcription regulation</keyword>
<evidence type="ECO:0000313" key="5">
    <source>
        <dbReference type="EMBL" id="MBC9813297.1"/>
    </source>
</evidence>
<gene>
    <name evidence="5" type="ORF">H9Y05_12535</name>
</gene>
<name>A0A8J6TTL6_9FLAO</name>
<dbReference type="Gene3D" id="1.10.10.10">
    <property type="entry name" value="Winged helix-like DNA-binding domain superfamily/Winged helix DNA-binding domain"/>
    <property type="match status" value="1"/>
</dbReference>
<dbReference type="PANTHER" id="PTHR33154:SF15">
    <property type="entry name" value="REGULATORY PROTEIN ARSR"/>
    <property type="match status" value="1"/>
</dbReference>
<dbReference type="InterPro" id="IPR011991">
    <property type="entry name" value="ArsR-like_HTH"/>
</dbReference>
<keyword evidence="3" id="KW-0804">Transcription</keyword>
<proteinExistence type="predicted"/>
<sequence length="138" mass="15953">MGATKFEIYTEELIRLSELAKAISHPARLKAVLIIANETDEDVTLKDIMEEIDLAQSTLSQHLKVLRDAGLVMTKLIVENNTSKQIYRINKLALEQINKLLNHLSDRIDLKQDDRFNAVKSFYSRLYEITNWNQCFNS</sequence>
<evidence type="ECO:0000256" key="2">
    <source>
        <dbReference type="ARBA" id="ARBA00023125"/>
    </source>
</evidence>
<dbReference type="SUPFAM" id="SSF46785">
    <property type="entry name" value="Winged helix' DNA-binding domain"/>
    <property type="match status" value="1"/>
</dbReference>
<dbReference type="Proteomes" id="UP000652681">
    <property type="component" value="Unassembled WGS sequence"/>
</dbReference>
<dbReference type="CDD" id="cd00090">
    <property type="entry name" value="HTH_ARSR"/>
    <property type="match status" value="1"/>
</dbReference>
<dbReference type="Pfam" id="PF01022">
    <property type="entry name" value="HTH_5"/>
    <property type="match status" value="1"/>
</dbReference>
<dbReference type="InterPro" id="IPR051081">
    <property type="entry name" value="HTH_MetalResp_TranReg"/>
</dbReference>
<evidence type="ECO:0000259" key="4">
    <source>
        <dbReference type="PROSITE" id="PS50987"/>
    </source>
</evidence>
<dbReference type="PANTHER" id="PTHR33154">
    <property type="entry name" value="TRANSCRIPTIONAL REGULATOR, ARSR FAMILY"/>
    <property type="match status" value="1"/>
</dbReference>
<reference evidence="5" key="1">
    <citation type="submission" date="2020-09" db="EMBL/GenBank/DDBJ databases">
        <title>Taishania pollutisoli gen. nov., sp. nov., Isolated from Tetrabromobisphenol A-Contaminated Soil.</title>
        <authorList>
            <person name="Chen Q."/>
        </authorList>
    </citation>
    <scope>NUCLEOTIDE SEQUENCE</scope>
    <source>
        <strain evidence="5">CZZ-1</strain>
    </source>
</reference>